<feature type="region of interest" description="Disordered" evidence="1">
    <location>
        <begin position="350"/>
        <end position="385"/>
    </location>
</feature>
<gene>
    <name evidence="3" type="ORF">BDY17DRAFT_308138</name>
</gene>
<feature type="region of interest" description="Disordered" evidence="1">
    <location>
        <begin position="570"/>
        <end position="683"/>
    </location>
</feature>
<dbReference type="SUPFAM" id="SSF57667">
    <property type="entry name" value="beta-beta-alpha zinc fingers"/>
    <property type="match status" value="1"/>
</dbReference>
<dbReference type="AlphaFoldDB" id="A0A6A6Q5Q2"/>
<feature type="domain" description="C2H2-type" evidence="2">
    <location>
        <begin position="505"/>
        <end position="525"/>
    </location>
</feature>
<accession>A0A6A6Q5Q2</accession>
<feature type="compositionally biased region" description="Basic residues" evidence="1">
    <location>
        <begin position="358"/>
        <end position="372"/>
    </location>
</feature>
<feature type="compositionally biased region" description="Polar residues" evidence="1">
    <location>
        <begin position="473"/>
        <end position="483"/>
    </location>
</feature>
<feature type="compositionally biased region" description="Low complexity" evidence="1">
    <location>
        <begin position="107"/>
        <end position="118"/>
    </location>
</feature>
<feature type="region of interest" description="Disordered" evidence="1">
    <location>
        <begin position="81"/>
        <end position="131"/>
    </location>
</feature>
<dbReference type="EMBL" id="MU001632">
    <property type="protein sequence ID" value="KAF2486747.1"/>
    <property type="molecule type" value="Genomic_DNA"/>
</dbReference>
<protein>
    <recommendedName>
        <fullName evidence="2">C2H2-type domain-containing protein</fullName>
    </recommendedName>
</protein>
<dbReference type="RefSeq" id="XP_033593316.1">
    <property type="nucleotide sequence ID" value="XM_033735175.1"/>
</dbReference>
<dbReference type="Gene3D" id="3.30.160.60">
    <property type="entry name" value="Classic Zinc Finger"/>
    <property type="match status" value="1"/>
</dbReference>
<feature type="compositionally biased region" description="Acidic residues" evidence="1">
    <location>
        <begin position="578"/>
        <end position="598"/>
    </location>
</feature>
<sequence length="765" mass="83686">MATFAQYPSHSMASNDFTLYPYQDVWHQEQPYLPPTSYAEQPYANATTFDSYSTQSAFAQPDQYVFDEQLVKHSINYSPAQSASHSFDPHNPPALSSTSDSGASIQSTISSTMGSPSSYPQHTNDWNHGHHMLPEVVSSEPMAHHVYSTSNFSLDSIPVMDKSCVGELATFSITSQPRQNMPSTQTFFSPPYQPVRAHRWARNFPAISPSSRNARASRSDSGFMSALTSWPGLERAMESRKATPPLAQALPCDESNVPAGPPAFPATPMTPFFSHSSDHFVSSFDYSYPALIQPTFSPSQLSGTLFPDVPAVHSPQYTAFAPQAPSSAPSPQLTIGKASRTASPYMYAPSVQPYLPHHGSRRHSISSQHSRHSQGSISSEDTNNKGLCPIPTCGRHVKDLKAHMLTHQNERPEKCPIPTCAYHVKGFARKYDKNRHTLTHYKGTMVCGFCPGSGSAAEKSFNRADVFKRHLTSVHNVEQTPPNSRRKSPASLASSQHGMSRETSGTCSTCGVTFANAQDFYEHLDDCVLRVVQRTDPGEAINEQLLQSVADDEDVKETMGKHMLSTGLDYNASTASIGEEDDEDVVDEDDAEDDDDNDSPSGTHGSHSSKSGKGAIKSRKNADGNPSVSGQHVGGGNHISSGGAVSKPRKGLTYSKNGVPLTGPVSGKGSKRKKNYPISWGAPPEKMKMKKRVLCVYDGQRRLWKDDMMLDGEHEVRIPLDLEGRTWTTDLDRQTLLRAEGVLGATEEEKGPWIDDDAELDRLMA</sequence>
<evidence type="ECO:0000313" key="3">
    <source>
        <dbReference type="EMBL" id="KAF2486747.1"/>
    </source>
</evidence>
<feature type="compositionally biased region" description="Polar residues" evidence="1">
    <location>
        <begin position="491"/>
        <end position="507"/>
    </location>
</feature>
<dbReference type="SMART" id="SM00355">
    <property type="entry name" value="ZnF_C2H2"/>
    <property type="match status" value="4"/>
</dbReference>
<proteinExistence type="predicted"/>
<reference evidence="3" key="1">
    <citation type="journal article" date="2020" name="Stud. Mycol.">
        <title>101 Dothideomycetes genomes: a test case for predicting lifestyles and emergence of pathogens.</title>
        <authorList>
            <person name="Haridas S."/>
            <person name="Albert R."/>
            <person name="Binder M."/>
            <person name="Bloem J."/>
            <person name="Labutti K."/>
            <person name="Salamov A."/>
            <person name="Andreopoulos B."/>
            <person name="Baker S."/>
            <person name="Barry K."/>
            <person name="Bills G."/>
            <person name="Bluhm B."/>
            <person name="Cannon C."/>
            <person name="Castanera R."/>
            <person name="Culley D."/>
            <person name="Daum C."/>
            <person name="Ezra D."/>
            <person name="Gonzalez J."/>
            <person name="Henrissat B."/>
            <person name="Kuo A."/>
            <person name="Liang C."/>
            <person name="Lipzen A."/>
            <person name="Lutzoni F."/>
            <person name="Magnuson J."/>
            <person name="Mondo S."/>
            <person name="Nolan M."/>
            <person name="Ohm R."/>
            <person name="Pangilinan J."/>
            <person name="Park H.-J."/>
            <person name="Ramirez L."/>
            <person name="Alfaro M."/>
            <person name="Sun H."/>
            <person name="Tritt A."/>
            <person name="Yoshinaga Y."/>
            <person name="Zwiers L.-H."/>
            <person name="Turgeon B."/>
            <person name="Goodwin S."/>
            <person name="Spatafora J."/>
            <person name="Crous P."/>
            <person name="Grigoriev I."/>
        </authorList>
    </citation>
    <scope>NUCLEOTIDE SEQUENCE</scope>
    <source>
        <strain evidence="3">CBS 113389</strain>
    </source>
</reference>
<dbReference type="InterPro" id="IPR013087">
    <property type="entry name" value="Znf_C2H2_type"/>
</dbReference>
<dbReference type="OrthoDB" id="6077919at2759"/>
<feature type="domain" description="C2H2-type" evidence="2">
    <location>
        <begin position="413"/>
        <end position="440"/>
    </location>
</feature>
<organism evidence="3 4">
    <name type="scientific">Neohortaea acidophila</name>
    <dbReference type="NCBI Taxonomy" id="245834"/>
    <lineage>
        <taxon>Eukaryota</taxon>
        <taxon>Fungi</taxon>
        <taxon>Dikarya</taxon>
        <taxon>Ascomycota</taxon>
        <taxon>Pezizomycotina</taxon>
        <taxon>Dothideomycetes</taxon>
        <taxon>Dothideomycetidae</taxon>
        <taxon>Mycosphaerellales</taxon>
        <taxon>Teratosphaeriaceae</taxon>
        <taxon>Neohortaea</taxon>
    </lineage>
</organism>
<feature type="compositionally biased region" description="Low complexity" evidence="1">
    <location>
        <begin position="599"/>
        <end position="615"/>
    </location>
</feature>
<dbReference type="InterPro" id="IPR036236">
    <property type="entry name" value="Znf_C2H2_sf"/>
</dbReference>
<name>A0A6A6Q5Q2_9PEZI</name>
<feature type="domain" description="C2H2-type" evidence="2">
    <location>
        <begin position="386"/>
        <end position="407"/>
    </location>
</feature>
<feature type="region of interest" description="Disordered" evidence="1">
    <location>
        <begin position="473"/>
        <end position="507"/>
    </location>
</feature>
<evidence type="ECO:0000259" key="2">
    <source>
        <dbReference type="SMART" id="SM00355"/>
    </source>
</evidence>
<evidence type="ECO:0000256" key="1">
    <source>
        <dbReference type="SAM" id="MobiDB-lite"/>
    </source>
</evidence>
<feature type="domain" description="C2H2-type" evidence="2">
    <location>
        <begin position="445"/>
        <end position="475"/>
    </location>
</feature>
<keyword evidence="4" id="KW-1185">Reference proteome</keyword>
<dbReference type="GeneID" id="54476177"/>
<dbReference type="Proteomes" id="UP000799767">
    <property type="component" value="Unassembled WGS sequence"/>
</dbReference>
<feature type="compositionally biased region" description="Polar residues" evidence="1">
    <location>
        <begin position="94"/>
        <end position="106"/>
    </location>
</feature>
<evidence type="ECO:0000313" key="4">
    <source>
        <dbReference type="Proteomes" id="UP000799767"/>
    </source>
</evidence>